<dbReference type="PROSITE" id="PS50011">
    <property type="entry name" value="PROTEIN_KINASE_DOM"/>
    <property type="match status" value="1"/>
</dbReference>
<dbReference type="InterPro" id="IPR000719">
    <property type="entry name" value="Prot_kinase_dom"/>
</dbReference>
<evidence type="ECO:0000256" key="2">
    <source>
        <dbReference type="ARBA" id="ARBA00022527"/>
    </source>
</evidence>
<evidence type="ECO:0000256" key="1">
    <source>
        <dbReference type="ARBA" id="ARBA00012513"/>
    </source>
</evidence>
<evidence type="ECO:0000256" key="8">
    <source>
        <dbReference type="ARBA" id="ARBA00048679"/>
    </source>
</evidence>
<dbReference type="InterPro" id="IPR011009">
    <property type="entry name" value="Kinase-like_dom_sf"/>
</dbReference>
<dbReference type="GO" id="GO:0004674">
    <property type="term" value="F:protein serine/threonine kinase activity"/>
    <property type="evidence" value="ECO:0007669"/>
    <property type="project" value="UniProtKB-KW"/>
</dbReference>
<gene>
    <name evidence="10" type="ORF">EZS28_017801</name>
</gene>
<keyword evidence="6" id="KW-0067">ATP-binding</keyword>
<dbReference type="Proteomes" id="UP000324800">
    <property type="component" value="Unassembled WGS sequence"/>
</dbReference>
<evidence type="ECO:0000313" key="10">
    <source>
        <dbReference type="EMBL" id="KAA6386674.1"/>
    </source>
</evidence>
<dbReference type="OrthoDB" id="248923at2759"/>
<dbReference type="PANTHER" id="PTHR44899:SF3">
    <property type="entry name" value="SERINE_THREONINE-PROTEIN KINASE NEK1"/>
    <property type="match status" value="1"/>
</dbReference>
<dbReference type="Pfam" id="PF00069">
    <property type="entry name" value="Pkinase"/>
    <property type="match status" value="1"/>
</dbReference>
<sequence length="160" mass="18068">MGTEQFTRSSIGTPYYLAPEIWDKKSYGTKADVWSLGCVLYELCTLKRPFEAQTLSQLSRLIRSGGFAPVIDGLYSKDLTHLLYSLLSIDPNIRPSCQKILESEISKQKFASLPVLQQLVSNESSQLTPSHPYISFELKKGIQLSKTLYESNWIENEGQV</sequence>
<evidence type="ECO:0000256" key="3">
    <source>
        <dbReference type="ARBA" id="ARBA00022679"/>
    </source>
</evidence>
<dbReference type="PANTHER" id="PTHR44899">
    <property type="entry name" value="CAMK FAMILY PROTEIN KINASE"/>
    <property type="match status" value="1"/>
</dbReference>
<keyword evidence="3" id="KW-0808">Transferase</keyword>
<organism evidence="10 11">
    <name type="scientific">Streblomastix strix</name>
    <dbReference type="NCBI Taxonomy" id="222440"/>
    <lineage>
        <taxon>Eukaryota</taxon>
        <taxon>Metamonada</taxon>
        <taxon>Preaxostyla</taxon>
        <taxon>Oxymonadida</taxon>
        <taxon>Streblomastigidae</taxon>
        <taxon>Streblomastix</taxon>
    </lineage>
</organism>
<evidence type="ECO:0000256" key="5">
    <source>
        <dbReference type="ARBA" id="ARBA00022777"/>
    </source>
</evidence>
<dbReference type="EMBL" id="SNRW01004699">
    <property type="protein sequence ID" value="KAA6386674.1"/>
    <property type="molecule type" value="Genomic_DNA"/>
</dbReference>
<dbReference type="InterPro" id="IPR051131">
    <property type="entry name" value="NEK_Ser/Thr_kinase_NIMA"/>
</dbReference>
<evidence type="ECO:0000313" key="11">
    <source>
        <dbReference type="Proteomes" id="UP000324800"/>
    </source>
</evidence>
<keyword evidence="2" id="KW-0723">Serine/threonine-protein kinase</keyword>
<dbReference type="Gene3D" id="1.10.510.10">
    <property type="entry name" value="Transferase(Phosphotransferase) domain 1"/>
    <property type="match status" value="1"/>
</dbReference>
<evidence type="ECO:0000256" key="4">
    <source>
        <dbReference type="ARBA" id="ARBA00022741"/>
    </source>
</evidence>
<evidence type="ECO:0000256" key="7">
    <source>
        <dbReference type="ARBA" id="ARBA00047899"/>
    </source>
</evidence>
<evidence type="ECO:0000259" key="9">
    <source>
        <dbReference type="PROSITE" id="PS50011"/>
    </source>
</evidence>
<comment type="caution">
    <text evidence="10">The sequence shown here is derived from an EMBL/GenBank/DDBJ whole genome shotgun (WGS) entry which is preliminary data.</text>
</comment>
<comment type="catalytic activity">
    <reaction evidence="7">
        <text>L-threonyl-[protein] + ATP = O-phospho-L-threonyl-[protein] + ADP + H(+)</text>
        <dbReference type="Rhea" id="RHEA:46608"/>
        <dbReference type="Rhea" id="RHEA-COMP:11060"/>
        <dbReference type="Rhea" id="RHEA-COMP:11605"/>
        <dbReference type="ChEBI" id="CHEBI:15378"/>
        <dbReference type="ChEBI" id="CHEBI:30013"/>
        <dbReference type="ChEBI" id="CHEBI:30616"/>
        <dbReference type="ChEBI" id="CHEBI:61977"/>
        <dbReference type="ChEBI" id="CHEBI:456216"/>
        <dbReference type="EC" id="2.7.11.1"/>
    </reaction>
</comment>
<evidence type="ECO:0000256" key="6">
    <source>
        <dbReference type="ARBA" id="ARBA00022840"/>
    </source>
</evidence>
<dbReference type="GO" id="GO:0005524">
    <property type="term" value="F:ATP binding"/>
    <property type="evidence" value="ECO:0007669"/>
    <property type="project" value="UniProtKB-KW"/>
</dbReference>
<dbReference type="SMART" id="SM00220">
    <property type="entry name" value="S_TKc"/>
    <property type="match status" value="1"/>
</dbReference>
<dbReference type="SUPFAM" id="SSF56112">
    <property type="entry name" value="Protein kinase-like (PK-like)"/>
    <property type="match status" value="1"/>
</dbReference>
<reference evidence="10 11" key="1">
    <citation type="submission" date="2019-03" db="EMBL/GenBank/DDBJ databases">
        <title>Single cell metagenomics reveals metabolic interactions within the superorganism composed of flagellate Streblomastix strix and complex community of Bacteroidetes bacteria on its surface.</title>
        <authorList>
            <person name="Treitli S.C."/>
            <person name="Kolisko M."/>
            <person name="Husnik F."/>
            <person name="Keeling P."/>
            <person name="Hampl V."/>
        </authorList>
    </citation>
    <scope>NUCLEOTIDE SEQUENCE [LARGE SCALE GENOMIC DNA]</scope>
    <source>
        <strain evidence="10">ST1C</strain>
    </source>
</reference>
<keyword evidence="5" id="KW-0418">Kinase</keyword>
<feature type="domain" description="Protein kinase" evidence="9">
    <location>
        <begin position="1"/>
        <end position="134"/>
    </location>
</feature>
<comment type="catalytic activity">
    <reaction evidence="8">
        <text>L-seryl-[protein] + ATP = O-phospho-L-seryl-[protein] + ADP + H(+)</text>
        <dbReference type="Rhea" id="RHEA:17989"/>
        <dbReference type="Rhea" id="RHEA-COMP:9863"/>
        <dbReference type="Rhea" id="RHEA-COMP:11604"/>
        <dbReference type="ChEBI" id="CHEBI:15378"/>
        <dbReference type="ChEBI" id="CHEBI:29999"/>
        <dbReference type="ChEBI" id="CHEBI:30616"/>
        <dbReference type="ChEBI" id="CHEBI:83421"/>
        <dbReference type="ChEBI" id="CHEBI:456216"/>
        <dbReference type="EC" id="2.7.11.1"/>
    </reaction>
</comment>
<name>A0A5J4VVH1_9EUKA</name>
<accession>A0A5J4VVH1</accession>
<keyword evidence="4" id="KW-0547">Nucleotide-binding</keyword>
<dbReference type="AlphaFoldDB" id="A0A5J4VVH1"/>
<proteinExistence type="predicted"/>
<dbReference type="EC" id="2.7.11.1" evidence="1"/>
<protein>
    <recommendedName>
        <fullName evidence="1">non-specific serine/threonine protein kinase</fullName>
        <ecNumber evidence="1">2.7.11.1</ecNumber>
    </recommendedName>
</protein>